<evidence type="ECO:0000313" key="2">
    <source>
        <dbReference type="EMBL" id="NXL86636.1"/>
    </source>
</evidence>
<sequence length="160" mass="17596">GPTISQSLRDRQVLQKRKAEAKERDATQLVMGEQKRTKRMRKVRGAKGSEEVVEPTAEAEAQRDPEQQSEPQTNAQPDSQNPGQDEPNPENPAPQAENPLVDIQDLFSTAQLGDLEGILGSASQSPLGEEDLMRLVDDIPEDFHLSLPKDEGDNEVSSTN</sequence>
<dbReference type="OrthoDB" id="9950769at2759"/>
<organism evidence="2 3">
    <name type="scientific">Alectura lathami</name>
    <name type="common">Australian brush turkey</name>
    <dbReference type="NCBI Taxonomy" id="81907"/>
    <lineage>
        <taxon>Eukaryota</taxon>
        <taxon>Metazoa</taxon>
        <taxon>Chordata</taxon>
        <taxon>Craniata</taxon>
        <taxon>Vertebrata</taxon>
        <taxon>Euteleostomi</taxon>
        <taxon>Archelosauria</taxon>
        <taxon>Archosauria</taxon>
        <taxon>Dinosauria</taxon>
        <taxon>Saurischia</taxon>
        <taxon>Theropoda</taxon>
        <taxon>Coelurosauria</taxon>
        <taxon>Aves</taxon>
        <taxon>Neognathae</taxon>
        <taxon>Galloanserae</taxon>
        <taxon>Galliformes</taxon>
        <taxon>Megapodiidae</taxon>
        <taxon>Alectura</taxon>
    </lineage>
</organism>
<feature type="non-terminal residue" evidence="2">
    <location>
        <position position="1"/>
    </location>
</feature>
<feature type="compositionally biased region" description="Basic residues" evidence="1">
    <location>
        <begin position="36"/>
        <end position="45"/>
    </location>
</feature>
<feature type="compositionally biased region" description="Basic and acidic residues" evidence="1">
    <location>
        <begin position="8"/>
        <end position="26"/>
    </location>
</feature>
<proteinExistence type="predicted"/>
<keyword evidence="3" id="KW-1185">Reference proteome</keyword>
<feature type="region of interest" description="Disordered" evidence="1">
    <location>
        <begin position="1"/>
        <end position="108"/>
    </location>
</feature>
<reference evidence="2 3" key="1">
    <citation type="submission" date="2019-09" db="EMBL/GenBank/DDBJ databases">
        <title>Bird 10,000 Genomes (B10K) Project - Family phase.</title>
        <authorList>
            <person name="Zhang G."/>
        </authorList>
    </citation>
    <scope>NUCLEOTIDE SEQUENCE [LARGE SCALE GENOMIC DNA]</scope>
    <source>
        <strain evidence="2">B10K-DU-001-39</strain>
        <tissue evidence="2">Muscle</tissue>
    </source>
</reference>
<protein>
    <submittedName>
        <fullName evidence="2">HEMGN protein</fullName>
    </submittedName>
</protein>
<dbReference type="Proteomes" id="UP000562322">
    <property type="component" value="Unassembled WGS sequence"/>
</dbReference>
<dbReference type="EMBL" id="VXAV01003582">
    <property type="protein sequence ID" value="NXL86636.1"/>
    <property type="molecule type" value="Genomic_DNA"/>
</dbReference>
<evidence type="ECO:0000256" key="1">
    <source>
        <dbReference type="SAM" id="MobiDB-lite"/>
    </source>
</evidence>
<comment type="caution">
    <text evidence="2">The sequence shown here is derived from an EMBL/GenBank/DDBJ whole genome shotgun (WGS) entry which is preliminary data.</text>
</comment>
<feature type="non-terminal residue" evidence="2">
    <location>
        <position position="160"/>
    </location>
</feature>
<accession>A0A7L0W5M2</accession>
<name>A0A7L0W5M2_ALELA</name>
<gene>
    <name evidence="2" type="primary">Hemgn</name>
    <name evidence="2" type="ORF">ALELAT_R02504</name>
</gene>
<dbReference type="AlphaFoldDB" id="A0A7L0W5M2"/>
<evidence type="ECO:0000313" key="3">
    <source>
        <dbReference type="Proteomes" id="UP000562322"/>
    </source>
</evidence>
<feature type="compositionally biased region" description="Polar residues" evidence="1">
    <location>
        <begin position="68"/>
        <end position="83"/>
    </location>
</feature>